<comment type="caution">
    <text evidence="2">The sequence shown here is derived from an EMBL/GenBank/DDBJ whole genome shotgun (WGS) entry which is preliminary data.</text>
</comment>
<feature type="region of interest" description="Disordered" evidence="1">
    <location>
        <begin position="461"/>
        <end position="488"/>
    </location>
</feature>
<feature type="compositionally biased region" description="Basic and acidic residues" evidence="1">
    <location>
        <begin position="1325"/>
        <end position="1336"/>
    </location>
</feature>
<dbReference type="EMBL" id="MIGC01000418">
    <property type="protein sequence ID" value="PHJ25111.1"/>
    <property type="molecule type" value="Genomic_DNA"/>
</dbReference>
<dbReference type="Proteomes" id="UP000221165">
    <property type="component" value="Unassembled WGS sequence"/>
</dbReference>
<feature type="compositionally biased region" description="Basic and acidic residues" evidence="1">
    <location>
        <begin position="202"/>
        <end position="213"/>
    </location>
</feature>
<dbReference type="VEuPathDB" id="ToxoDB:CSUI_001038"/>
<accession>A0A2C6KM59</accession>
<feature type="region of interest" description="Disordered" evidence="1">
    <location>
        <begin position="709"/>
        <end position="772"/>
    </location>
</feature>
<proteinExistence type="predicted"/>
<feature type="compositionally biased region" description="Polar residues" evidence="1">
    <location>
        <begin position="733"/>
        <end position="743"/>
    </location>
</feature>
<sequence>MPLDGGSVLAGKFCVLRVVDFDTLTFRDLLTPPPGPGISTNESRYYCLDCILSLVSSTAGERESAAQARGLVSTPCIASAATAAADCTTGVEAAGRSDALRLQTWRRTAVNYSGFSSRCEAGAEQRRHAPARLRCTAGADGGNRRPADELHSPYTVVSERRVLCCRSETVSSCESSRGQSSGSSRFPDSSVTLVEGPPPAAREGRISVREERMRWRKKTRKKDVLNAASGMYHFTKASMPVGSGSIDSSTAGHRDPPRSATCPFCHCADMRETGAGPEAPVTRSLPSALNHHRESGGSAGLGHQCSCLDEGFDQHVRLDRKYQAMSARGRVITFYVAKTDYSNSQEHSSFLAAATHRLGLLKSQFQGDLSHTAAGRGVCSNRSETEQRPRCQKGPSSLSRPARSCSEKVGLQLQPPSSAKGRTESLAVAWLARAYEELVEAFFLCLLPALAARPTFLVPRFPARPVSPRRRSRGQLPQGETGQALVCSSWTNGDGTAVGGSIREGNVISPARIRGVSRVGSSDSNPRDPRRDRLNSASSPRSATPGAENQAFPRGTLRFLGGARFRGQGKAVASRGAATDPFSEPPVHFAPKGGSRKLHTRVTWQPLAQSHTNFSSQSQWDAGREPDFAVVFKRSKTESGRKPPSLFSLCVASLNQMFPALILPLFDYQQESLNGRLLCSLITWSRVFAPPQVVLTFFVVASSWGPDSAGPPSARHSDWQGSSQAYEAPRSPCETTAQESTHAGLQGKESGREGRTPADETAAGGVANTVSSDGGRGSTNCFSDEAAVRMSAGYYFRQRYPFIDMLLHRVYMGEDLFPSIPYVSAGVIEAIFCSRSLNRIDTQHHLISLILSWQFIQRAKGQVCCTSACFTPGTPPAIETDTAGALGAELGGEQSLHNPGSCHCSGHSEDVLSALQEEHCSAKPANCSAAGRSPTTHTSSATTCPMGAAEDAAGSMLSANFTLGRSVANSARTATHERPQNQLGGSIPGIHSHHKTRGTPPGRHLHSLPTCAEGCKRCGLCSVGALCEQVLVNAAPWLQLASQSHMSALSSWPALPCTSPQPSEAYWLQLHSLLRWHEEEEAAAHRHPAKTQASTACSHQRHRYATELCEGVKRRQTPVEAAAEADFDEFRQQRGWRLRRGPRYIANLGGNPCIYDPEAPLATYFEPGEVLVWLHKRWRLVFIRRKRLPSKKTARGSQDHLLTCGDVSSTSRAEEVEDHSQAERSLNDVSPLHGQGERPPEGSSTGAVLTVNGMPAGPATLSGPTSVTGNRGDASRSSELIQRQDCFLQGVQGDFSQGQTSRHHGFPPAGSEILSSEGPASLADHGTRTDSDDASRREAIVRDQRATAPYAASVDLDELSHISLTDLPDPDHLDLVVHPAEAAQKKKFPRRRFVNKIMYASDRRWLEVLTNGPQYCRPEQQPHGGELYFRHARDAECVALHVAGRLSLFSMEELPQTHRALEGLVSHVLYRTRTAAVFSNLGQQQRQLMRQQAHGDGVVQSSIAAATRDHTGPASPSTPGPCARVANTFPVCCCNAVSHEQQCHAPLGTHRHEHSRALHPSGCGFTTLRPSPVQVPQLEAESGFAPAFTSKPE</sequence>
<dbReference type="GeneID" id="94424455"/>
<feature type="region of interest" description="Disordered" evidence="1">
    <location>
        <begin position="376"/>
        <end position="419"/>
    </location>
</feature>
<feature type="region of interest" description="Disordered" evidence="1">
    <location>
        <begin position="276"/>
        <end position="296"/>
    </location>
</feature>
<feature type="compositionally biased region" description="Basic and acidic residues" evidence="1">
    <location>
        <begin position="525"/>
        <end position="534"/>
    </location>
</feature>
<dbReference type="RefSeq" id="XP_067926783.1">
    <property type="nucleotide sequence ID" value="XM_068061244.1"/>
</dbReference>
<feature type="compositionally biased region" description="Low complexity" evidence="1">
    <location>
        <begin position="173"/>
        <end position="185"/>
    </location>
</feature>
<protein>
    <submittedName>
        <fullName evidence="2">Uncharacterized protein</fullName>
    </submittedName>
</protein>
<feature type="region of interest" description="Disordered" evidence="1">
    <location>
        <begin position="173"/>
        <end position="221"/>
    </location>
</feature>
<feature type="compositionally biased region" description="Polar residues" evidence="1">
    <location>
        <begin position="478"/>
        <end position="488"/>
    </location>
</feature>
<evidence type="ECO:0000313" key="3">
    <source>
        <dbReference type="Proteomes" id="UP000221165"/>
    </source>
</evidence>
<dbReference type="OrthoDB" id="333549at2759"/>
<feature type="compositionally biased region" description="Basic and acidic residues" evidence="1">
    <location>
        <begin position="749"/>
        <end position="758"/>
    </location>
</feature>
<feature type="region of interest" description="Disordered" evidence="1">
    <location>
        <begin position="1192"/>
        <end position="1277"/>
    </location>
</feature>
<feature type="region of interest" description="Disordered" evidence="1">
    <location>
        <begin position="1294"/>
        <end position="1336"/>
    </location>
</feature>
<evidence type="ECO:0000313" key="2">
    <source>
        <dbReference type="EMBL" id="PHJ25111.1"/>
    </source>
</evidence>
<feature type="region of interest" description="Disordered" evidence="1">
    <location>
        <begin position="970"/>
        <end position="1004"/>
    </location>
</feature>
<feature type="compositionally biased region" description="Polar residues" evidence="1">
    <location>
        <begin position="1262"/>
        <end position="1277"/>
    </location>
</feature>
<feature type="region of interest" description="Disordered" evidence="1">
    <location>
        <begin position="570"/>
        <end position="595"/>
    </location>
</feature>
<name>A0A2C6KM59_9APIC</name>
<keyword evidence="3" id="KW-1185">Reference proteome</keyword>
<gene>
    <name evidence="2" type="ORF">CSUI_001038</name>
</gene>
<organism evidence="2 3">
    <name type="scientific">Cystoisospora suis</name>
    <dbReference type="NCBI Taxonomy" id="483139"/>
    <lineage>
        <taxon>Eukaryota</taxon>
        <taxon>Sar</taxon>
        <taxon>Alveolata</taxon>
        <taxon>Apicomplexa</taxon>
        <taxon>Conoidasida</taxon>
        <taxon>Coccidia</taxon>
        <taxon>Eucoccidiorida</taxon>
        <taxon>Eimeriorina</taxon>
        <taxon>Sarcocystidae</taxon>
        <taxon>Cystoisospora</taxon>
    </lineage>
</organism>
<feature type="compositionally biased region" description="Basic and acidic residues" evidence="1">
    <location>
        <begin position="1212"/>
        <end position="1226"/>
    </location>
</feature>
<feature type="region of interest" description="Disordered" evidence="1">
    <location>
        <begin position="513"/>
        <end position="555"/>
    </location>
</feature>
<evidence type="ECO:0000256" key="1">
    <source>
        <dbReference type="SAM" id="MobiDB-lite"/>
    </source>
</evidence>
<reference evidence="2 3" key="1">
    <citation type="journal article" date="2017" name="Int. J. Parasitol.">
        <title>The genome of the protozoan parasite Cystoisospora suis and a reverse vaccinology approach to identify vaccine candidates.</title>
        <authorList>
            <person name="Palmieri N."/>
            <person name="Shrestha A."/>
            <person name="Ruttkowski B."/>
            <person name="Beck T."/>
            <person name="Vogl C."/>
            <person name="Tomley F."/>
            <person name="Blake D.P."/>
            <person name="Joachim A."/>
        </authorList>
    </citation>
    <scope>NUCLEOTIDE SEQUENCE [LARGE SCALE GENOMIC DNA]</scope>
    <source>
        <strain evidence="2 3">Wien I</strain>
    </source>
</reference>